<proteinExistence type="predicted"/>
<name>A0A1G7H9Q8_RHOCA</name>
<evidence type="ECO:0000313" key="2">
    <source>
        <dbReference type="Proteomes" id="UP000183812"/>
    </source>
</evidence>
<dbReference type="RefSeq" id="WP_074553330.1">
    <property type="nucleotide sequence ID" value="NZ_CP119563.1"/>
</dbReference>
<organism evidence="1 2">
    <name type="scientific">Rhodobacter capsulatus</name>
    <name type="common">Rhodopseudomonas capsulata</name>
    <dbReference type="NCBI Taxonomy" id="1061"/>
    <lineage>
        <taxon>Bacteria</taxon>
        <taxon>Pseudomonadati</taxon>
        <taxon>Pseudomonadota</taxon>
        <taxon>Alphaproteobacteria</taxon>
        <taxon>Rhodobacterales</taxon>
        <taxon>Rhodobacter group</taxon>
        <taxon>Rhodobacter</taxon>
    </lineage>
</organism>
<dbReference type="Pfam" id="PF04430">
    <property type="entry name" value="DUF498"/>
    <property type="match status" value="1"/>
</dbReference>
<protein>
    <submittedName>
        <fullName evidence="1">Uncharacterized conserved protein, contains Mth938-like domain</fullName>
    </submittedName>
</protein>
<dbReference type="Gene3D" id="3.40.1230.10">
    <property type="entry name" value="MTH938-like"/>
    <property type="match status" value="1"/>
</dbReference>
<dbReference type="PANTHER" id="PTHR21192">
    <property type="entry name" value="NUCLEAR PROTEIN E3-3"/>
    <property type="match status" value="1"/>
</dbReference>
<dbReference type="PANTHER" id="PTHR21192:SF2">
    <property type="entry name" value="NADH DEHYDROGENASE [UBIQUINONE] 1 ALPHA SUBCOMPLEX ASSEMBLY FACTOR 3"/>
    <property type="match status" value="1"/>
</dbReference>
<evidence type="ECO:0000313" key="1">
    <source>
        <dbReference type="EMBL" id="SDE97162.1"/>
    </source>
</evidence>
<dbReference type="CDD" id="cd00248">
    <property type="entry name" value="Mth938-like"/>
    <property type="match status" value="1"/>
</dbReference>
<dbReference type="OrthoDB" id="7351393at2"/>
<sequence>MQSREAGFGAALPIDGYGPGFFRIAGAVHPGGLLIRAEAASAWTGFDDLAALRALAGQVDLLLCGMGADIAHLPKGLQVDLEALGVMAEPMSTPAAARHYNVLLSEGRRVAAALLPMPGAVPTA</sequence>
<dbReference type="EMBL" id="FNAY01000005">
    <property type="protein sequence ID" value="SDE97162.1"/>
    <property type="molecule type" value="Genomic_DNA"/>
</dbReference>
<reference evidence="1 2" key="1">
    <citation type="submission" date="2016-10" db="EMBL/GenBank/DDBJ databases">
        <authorList>
            <person name="de Groot N.N."/>
        </authorList>
    </citation>
    <scope>NUCLEOTIDE SEQUENCE [LARGE SCALE GENOMIC DNA]</scope>
    <source>
        <strain evidence="2">DSM 938 / 37b4</strain>
    </source>
</reference>
<dbReference type="Proteomes" id="UP000183812">
    <property type="component" value="Unassembled WGS sequence"/>
</dbReference>
<dbReference type="InterPro" id="IPR007523">
    <property type="entry name" value="NDUFAF3/AAMDC"/>
</dbReference>
<dbReference type="SUPFAM" id="SSF64076">
    <property type="entry name" value="MTH938-like"/>
    <property type="match status" value="1"/>
</dbReference>
<dbReference type="AlphaFoldDB" id="A0A1G7H9Q8"/>
<dbReference type="InterPro" id="IPR036748">
    <property type="entry name" value="MTH938-like_sf"/>
</dbReference>
<accession>A0A1G7H9Q8</accession>
<gene>
    <name evidence="1" type="ORF">SAMN04244550_01459</name>
</gene>